<dbReference type="EMBL" id="JBBPBN010000024">
    <property type="protein sequence ID" value="KAK9009552.1"/>
    <property type="molecule type" value="Genomic_DNA"/>
</dbReference>
<sequence length="105" mass="11942">MSYKETLMGEKPNTTAAVDDPFDEDNIDIEEGEITRGLVNGIISIDFSDRINALAVKSLDQTVVLKLLGRRIGYNTLHSKLYDLWKPSQEIKLMDIENNYFLATF</sequence>
<feature type="region of interest" description="Disordered" evidence="1">
    <location>
        <begin position="1"/>
        <end position="22"/>
    </location>
</feature>
<gene>
    <name evidence="2" type="ORF">V6N11_036084</name>
</gene>
<evidence type="ECO:0008006" key="4">
    <source>
        <dbReference type="Google" id="ProtNLM"/>
    </source>
</evidence>
<evidence type="ECO:0000256" key="1">
    <source>
        <dbReference type="SAM" id="MobiDB-lite"/>
    </source>
</evidence>
<keyword evidence="3" id="KW-1185">Reference proteome</keyword>
<comment type="caution">
    <text evidence="2">The sequence shown here is derived from an EMBL/GenBank/DDBJ whole genome shotgun (WGS) entry which is preliminary data.</text>
</comment>
<reference evidence="2 3" key="1">
    <citation type="journal article" date="2024" name="G3 (Bethesda)">
        <title>Genome assembly of Hibiscus sabdariffa L. provides insights into metabolisms of medicinal natural products.</title>
        <authorList>
            <person name="Kim T."/>
        </authorList>
    </citation>
    <scope>NUCLEOTIDE SEQUENCE [LARGE SCALE GENOMIC DNA]</scope>
    <source>
        <strain evidence="2">TK-2024</strain>
        <tissue evidence="2">Old leaves</tissue>
    </source>
</reference>
<proteinExistence type="predicted"/>
<protein>
    <recommendedName>
        <fullName evidence="4">DUF4283 domain-containing protein</fullName>
    </recommendedName>
</protein>
<organism evidence="2 3">
    <name type="scientific">Hibiscus sabdariffa</name>
    <name type="common">roselle</name>
    <dbReference type="NCBI Taxonomy" id="183260"/>
    <lineage>
        <taxon>Eukaryota</taxon>
        <taxon>Viridiplantae</taxon>
        <taxon>Streptophyta</taxon>
        <taxon>Embryophyta</taxon>
        <taxon>Tracheophyta</taxon>
        <taxon>Spermatophyta</taxon>
        <taxon>Magnoliopsida</taxon>
        <taxon>eudicotyledons</taxon>
        <taxon>Gunneridae</taxon>
        <taxon>Pentapetalae</taxon>
        <taxon>rosids</taxon>
        <taxon>malvids</taxon>
        <taxon>Malvales</taxon>
        <taxon>Malvaceae</taxon>
        <taxon>Malvoideae</taxon>
        <taxon>Hibiscus</taxon>
    </lineage>
</organism>
<dbReference type="Proteomes" id="UP001396334">
    <property type="component" value="Unassembled WGS sequence"/>
</dbReference>
<name>A0ABR2R9B7_9ROSI</name>
<evidence type="ECO:0000313" key="2">
    <source>
        <dbReference type="EMBL" id="KAK9009552.1"/>
    </source>
</evidence>
<accession>A0ABR2R9B7</accession>
<evidence type="ECO:0000313" key="3">
    <source>
        <dbReference type="Proteomes" id="UP001396334"/>
    </source>
</evidence>